<protein>
    <submittedName>
        <fullName evidence="2">Uncharacterized protein</fullName>
    </submittedName>
</protein>
<evidence type="ECO:0000313" key="1">
    <source>
        <dbReference type="Proteomes" id="UP000095280"/>
    </source>
</evidence>
<name>A0A1I8IBG3_9PLAT</name>
<organism evidence="1 2">
    <name type="scientific">Macrostomum lignano</name>
    <dbReference type="NCBI Taxonomy" id="282301"/>
    <lineage>
        <taxon>Eukaryota</taxon>
        <taxon>Metazoa</taxon>
        <taxon>Spiralia</taxon>
        <taxon>Lophotrochozoa</taxon>
        <taxon>Platyhelminthes</taxon>
        <taxon>Rhabditophora</taxon>
        <taxon>Macrostomorpha</taxon>
        <taxon>Macrostomida</taxon>
        <taxon>Macrostomidae</taxon>
        <taxon>Macrostomum</taxon>
    </lineage>
</organism>
<sequence length="71" mass="7607">MLKQPTVRLVSSSSTMRLRTVALPARSRPARTTIRPPSITRRSAGITQCAAPVNNLVDQSNTSSCSIPSGR</sequence>
<evidence type="ECO:0000313" key="2">
    <source>
        <dbReference type="WBParaSite" id="maker-uti_cns_0011107-snap-gene-0.6-mRNA-1"/>
    </source>
</evidence>
<dbReference type="AlphaFoldDB" id="A0A1I8IBG3"/>
<keyword evidence="1" id="KW-1185">Reference proteome</keyword>
<dbReference type="Proteomes" id="UP000095280">
    <property type="component" value="Unplaced"/>
</dbReference>
<reference evidence="2" key="1">
    <citation type="submission" date="2016-11" db="UniProtKB">
        <authorList>
            <consortium name="WormBaseParasite"/>
        </authorList>
    </citation>
    <scope>IDENTIFICATION</scope>
</reference>
<dbReference type="WBParaSite" id="maker-uti_cns_0011107-snap-gene-0.6-mRNA-1">
    <property type="protein sequence ID" value="maker-uti_cns_0011107-snap-gene-0.6-mRNA-1"/>
    <property type="gene ID" value="maker-uti_cns_0011107-snap-gene-0.6"/>
</dbReference>
<accession>A0A1I8IBG3</accession>
<proteinExistence type="predicted"/>